<reference evidence="4" key="1">
    <citation type="submission" date="2017-09" db="EMBL/GenBank/DDBJ databases">
        <authorList>
            <person name="Regsiter A."/>
            <person name="William W."/>
        </authorList>
    </citation>
    <scope>NUCLEOTIDE SEQUENCE [LARGE SCALE GENOMIC DNA]</scope>
    <source>
        <strain evidence="4">500-1</strain>
    </source>
</reference>
<keyword evidence="1" id="KW-0175">Coiled coil</keyword>
<feature type="region of interest" description="Disordered" evidence="2">
    <location>
        <begin position="1"/>
        <end position="97"/>
    </location>
</feature>
<feature type="region of interest" description="Disordered" evidence="2">
    <location>
        <begin position="289"/>
        <end position="314"/>
    </location>
</feature>
<sequence length="339" mass="38034">MDPKIIEGGVSPVEETPEVEVAESEPKSMDEQLEAITDGLMDLSEEGEPQPDPDPAPVEEKPVEEPEQDSPQEGPKAEPIHAPSFLNEQERADFAALPRQQQEAIVRVGKGAQTQITQTQQELAQERNRLAAMEGLYRQMQMDPNYAEHVLKGYRPVQPGQPQEVEKPHFDDPVEELKWEAKQEAIKELSPRFEEQAQQMTQFQRQVQMEQAKAHFAADPQYEEVQSAIIEHVKSLPESIGRPMYQHLDSNPQAYGEMFAHYKAQLAAKAAPEQGVQKPQPVKTQERAPILEASGPQSEPQEIAQRKANKRMKSEALRNGGLEEIGGYLFNSGLLDHLA</sequence>
<keyword evidence="4" id="KW-1185">Reference proteome</keyword>
<organism evidence="3 4">
    <name type="scientific">Pseudodesulfovibrio profundus</name>
    <dbReference type="NCBI Taxonomy" id="57320"/>
    <lineage>
        <taxon>Bacteria</taxon>
        <taxon>Pseudomonadati</taxon>
        <taxon>Thermodesulfobacteriota</taxon>
        <taxon>Desulfovibrionia</taxon>
        <taxon>Desulfovibrionales</taxon>
        <taxon>Desulfovibrionaceae</taxon>
    </lineage>
</organism>
<protein>
    <submittedName>
        <fullName evidence="3">Uncharacterized protein</fullName>
    </submittedName>
</protein>
<gene>
    <name evidence="3" type="ORF">DPRO_3720</name>
</gene>
<dbReference type="Proteomes" id="UP000219215">
    <property type="component" value="Chromosome DPRO"/>
</dbReference>
<evidence type="ECO:0000256" key="2">
    <source>
        <dbReference type="SAM" id="MobiDB-lite"/>
    </source>
</evidence>
<evidence type="ECO:0000313" key="3">
    <source>
        <dbReference type="EMBL" id="SOB60636.1"/>
    </source>
</evidence>
<feature type="coiled-coil region" evidence="1">
    <location>
        <begin position="116"/>
        <end position="143"/>
    </location>
</feature>
<dbReference type="AlphaFoldDB" id="A0A2C8FEP3"/>
<proteinExistence type="predicted"/>
<evidence type="ECO:0000313" key="4">
    <source>
        <dbReference type="Proteomes" id="UP000219215"/>
    </source>
</evidence>
<dbReference type="EMBL" id="LT907975">
    <property type="protein sequence ID" value="SOB60636.1"/>
    <property type="molecule type" value="Genomic_DNA"/>
</dbReference>
<evidence type="ECO:0000256" key="1">
    <source>
        <dbReference type="SAM" id="Coils"/>
    </source>
</evidence>
<accession>A0A2C8FEP3</accession>
<name>A0A2C8FEP3_9BACT</name>
<dbReference type="RefSeq" id="WP_097013335.1">
    <property type="nucleotide sequence ID" value="NZ_LT907975.1"/>
</dbReference>
<dbReference type="KEGG" id="pprf:DPRO_3720"/>